<reference evidence="2" key="1">
    <citation type="submission" date="2015-09" db="EMBL/GenBank/DDBJ databases">
        <authorList>
            <consortium name="Pathogen Informatics"/>
        </authorList>
    </citation>
    <scope>NUCLEOTIDE SEQUENCE [LARGE SCALE GENOMIC DNA]</scope>
    <source>
        <strain evidence="2">Lake Konstanz</strain>
    </source>
</reference>
<organism evidence="1 2">
    <name type="scientific">Bodo saltans</name>
    <name type="common">Flagellated protozoan</name>
    <dbReference type="NCBI Taxonomy" id="75058"/>
    <lineage>
        <taxon>Eukaryota</taxon>
        <taxon>Discoba</taxon>
        <taxon>Euglenozoa</taxon>
        <taxon>Kinetoplastea</taxon>
        <taxon>Metakinetoplastina</taxon>
        <taxon>Eubodonida</taxon>
        <taxon>Bodonidae</taxon>
        <taxon>Bodo</taxon>
    </lineage>
</organism>
<gene>
    <name evidence="1" type="ORF">BSAL_38170</name>
</gene>
<dbReference type="EMBL" id="CYKH01002061">
    <property type="protein sequence ID" value="CUG92553.1"/>
    <property type="molecule type" value="Genomic_DNA"/>
</dbReference>
<dbReference type="VEuPathDB" id="TriTrypDB:BSAL_38170"/>
<feature type="non-terminal residue" evidence="1">
    <location>
        <position position="1"/>
    </location>
</feature>
<dbReference type="AlphaFoldDB" id="A0A0S4JQT2"/>
<name>A0A0S4JQT2_BODSA</name>
<protein>
    <submittedName>
        <fullName evidence="1">Bodo-specific multi-copy gene family, putative</fullName>
    </submittedName>
</protein>
<dbReference type="Proteomes" id="UP000051952">
    <property type="component" value="Unassembled WGS sequence"/>
</dbReference>
<evidence type="ECO:0000313" key="2">
    <source>
        <dbReference type="Proteomes" id="UP000051952"/>
    </source>
</evidence>
<accession>A0A0S4JQT2</accession>
<keyword evidence="2" id="KW-1185">Reference proteome</keyword>
<proteinExistence type="predicted"/>
<evidence type="ECO:0000313" key="1">
    <source>
        <dbReference type="EMBL" id="CUG92553.1"/>
    </source>
</evidence>
<sequence>EKCGLPSHILNAFNGFAQTGTKFSPPRPRLLRGSSDIPVKYYDPRRWPKHWTAVEIERLLGRNLANPKVAPNYKSLAMLLQSEDFESLRRLLADYVKAPEINVDMYLQTFLGVRMSDIDIHVEAQLKRNTEDMQGVERALSVGGDERHIVICHSLFPWVATEFVRSFLSTTGYAAGVKCGRVLICPSDAILQDPSNALCRLSQEHVEAVTGFPQSPANFCNPVVAYNTWEAETERLFHIPTGEGKYVAPLVIVWDADDKLLGNPCAFEQFCRSIPSPHGLIVVSRSGNVGSTVDRSLANVTAIPLGPVCERTCIKWKH</sequence>